<dbReference type="RefSeq" id="WP_344892263.1">
    <property type="nucleotide sequence ID" value="NZ_BAABAS010000004.1"/>
</dbReference>
<dbReference type="InterPro" id="IPR036736">
    <property type="entry name" value="ACP-like_sf"/>
</dbReference>
<dbReference type="InterPro" id="IPR006162">
    <property type="entry name" value="Ppantetheine_attach_site"/>
</dbReference>
<comment type="caution">
    <text evidence="4">The sequence shown here is derived from an EMBL/GenBank/DDBJ whole genome shotgun (WGS) entry which is preliminary data.</text>
</comment>
<proteinExistence type="predicted"/>
<gene>
    <name evidence="4" type="ORF">GCM10022254_16540</name>
</gene>
<dbReference type="PROSITE" id="PS00012">
    <property type="entry name" value="PHOSPHOPANTETHEINE"/>
    <property type="match status" value="1"/>
</dbReference>
<keyword evidence="5" id="KW-1185">Reference proteome</keyword>
<evidence type="ECO:0000313" key="5">
    <source>
        <dbReference type="Proteomes" id="UP001501710"/>
    </source>
</evidence>
<feature type="domain" description="Carrier" evidence="3">
    <location>
        <begin position="2"/>
        <end position="81"/>
    </location>
</feature>
<dbReference type="PROSITE" id="PS50075">
    <property type="entry name" value="CARRIER"/>
    <property type="match status" value="1"/>
</dbReference>
<organism evidence="4 5">
    <name type="scientific">Actinomadura meridiana</name>
    <dbReference type="NCBI Taxonomy" id="559626"/>
    <lineage>
        <taxon>Bacteria</taxon>
        <taxon>Bacillati</taxon>
        <taxon>Actinomycetota</taxon>
        <taxon>Actinomycetes</taxon>
        <taxon>Streptosporangiales</taxon>
        <taxon>Thermomonosporaceae</taxon>
        <taxon>Actinomadura</taxon>
    </lineage>
</organism>
<name>A0ABP8BVR8_9ACTN</name>
<dbReference type="InterPro" id="IPR009081">
    <property type="entry name" value="PP-bd_ACP"/>
</dbReference>
<evidence type="ECO:0000259" key="3">
    <source>
        <dbReference type="PROSITE" id="PS50075"/>
    </source>
</evidence>
<dbReference type="Proteomes" id="UP001501710">
    <property type="component" value="Unassembled WGS sequence"/>
</dbReference>
<evidence type="ECO:0000313" key="4">
    <source>
        <dbReference type="EMBL" id="GAA4227846.1"/>
    </source>
</evidence>
<evidence type="ECO:0000256" key="1">
    <source>
        <dbReference type="ARBA" id="ARBA00022450"/>
    </source>
</evidence>
<dbReference type="Pfam" id="PF00550">
    <property type="entry name" value="PP-binding"/>
    <property type="match status" value="1"/>
</dbReference>
<dbReference type="EMBL" id="BAABAS010000004">
    <property type="protein sequence ID" value="GAA4227846.1"/>
    <property type="molecule type" value="Genomic_DNA"/>
</dbReference>
<evidence type="ECO:0000256" key="2">
    <source>
        <dbReference type="ARBA" id="ARBA00022553"/>
    </source>
</evidence>
<accession>A0ABP8BVR8</accession>
<sequence>MATIMPFLVDWVRDWRPDLAHTELHGNTRLVEDLGVDSLALLELVASIEGRFNVRIRNEEYQSRKTFGTLDGIGQVVARAQLDGSAGNGGRGDGGSR</sequence>
<reference evidence="5" key="1">
    <citation type="journal article" date="2019" name="Int. J. Syst. Evol. Microbiol.">
        <title>The Global Catalogue of Microorganisms (GCM) 10K type strain sequencing project: providing services to taxonomists for standard genome sequencing and annotation.</title>
        <authorList>
            <consortium name="The Broad Institute Genomics Platform"/>
            <consortium name="The Broad Institute Genome Sequencing Center for Infectious Disease"/>
            <person name="Wu L."/>
            <person name="Ma J."/>
        </authorList>
    </citation>
    <scope>NUCLEOTIDE SEQUENCE [LARGE SCALE GENOMIC DNA]</scope>
    <source>
        <strain evidence="5">JCM 17440</strain>
    </source>
</reference>
<keyword evidence="1" id="KW-0596">Phosphopantetheine</keyword>
<protein>
    <recommendedName>
        <fullName evidence="3">Carrier domain-containing protein</fullName>
    </recommendedName>
</protein>
<dbReference type="Gene3D" id="1.10.1200.10">
    <property type="entry name" value="ACP-like"/>
    <property type="match status" value="1"/>
</dbReference>
<keyword evidence="2" id="KW-0597">Phosphoprotein</keyword>
<dbReference type="SUPFAM" id="SSF47336">
    <property type="entry name" value="ACP-like"/>
    <property type="match status" value="1"/>
</dbReference>